<evidence type="ECO:0000256" key="4">
    <source>
        <dbReference type="ARBA" id="ARBA00022692"/>
    </source>
</evidence>
<organism evidence="9 10">
    <name type="scientific">Paracoccus tegillarcae</name>
    <dbReference type="NCBI Taxonomy" id="1529068"/>
    <lineage>
        <taxon>Bacteria</taxon>
        <taxon>Pseudomonadati</taxon>
        <taxon>Pseudomonadota</taxon>
        <taxon>Alphaproteobacteria</taxon>
        <taxon>Rhodobacterales</taxon>
        <taxon>Paracoccaceae</taxon>
        <taxon>Paracoccus</taxon>
    </lineage>
</organism>
<evidence type="ECO:0000256" key="2">
    <source>
        <dbReference type="ARBA" id="ARBA00022448"/>
    </source>
</evidence>
<dbReference type="PANTHER" id="PTHR43386:SF23">
    <property type="entry name" value="ABC TRANSPORTER"/>
    <property type="match status" value="1"/>
</dbReference>
<dbReference type="EMBL" id="CP025408">
    <property type="protein sequence ID" value="AUH32931.1"/>
    <property type="molecule type" value="Genomic_DNA"/>
</dbReference>
<keyword evidence="5 7" id="KW-1133">Transmembrane helix</keyword>
<evidence type="ECO:0000256" key="6">
    <source>
        <dbReference type="ARBA" id="ARBA00023136"/>
    </source>
</evidence>
<dbReference type="OrthoDB" id="9766870at2"/>
<evidence type="ECO:0000256" key="1">
    <source>
        <dbReference type="ARBA" id="ARBA00004651"/>
    </source>
</evidence>
<keyword evidence="6 7" id="KW-0472">Membrane</keyword>
<dbReference type="InterPro" id="IPR050366">
    <property type="entry name" value="BP-dependent_transpt_permease"/>
</dbReference>
<accession>A0A2K9F1B9</accession>
<evidence type="ECO:0000259" key="8">
    <source>
        <dbReference type="PROSITE" id="PS50928"/>
    </source>
</evidence>
<feature type="transmembrane region" description="Helical" evidence="7">
    <location>
        <begin position="188"/>
        <end position="210"/>
    </location>
</feature>
<dbReference type="KEGG" id="paro:CUV01_05565"/>
<proteinExistence type="inferred from homology"/>
<dbReference type="Gene3D" id="1.10.3720.10">
    <property type="entry name" value="MetI-like"/>
    <property type="match status" value="1"/>
</dbReference>
<evidence type="ECO:0000256" key="3">
    <source>
        <dbReference type="ARBA" id="ARBA00022475"/>
    </source>
</evidence>
<dbReference type="GO" id="GO:0005886">
    <property type="term" value="C:plasma membrane"/>
    <property type="evidence" value="ECO:0007669"/>
    <property type="project" value="UniProtKB-SubCell"/>
</dbReference>
<keyword evidence="2 7" id="KW-0813">Transport</keyword>
<keyword evidence="10" id="KW-1185">Reference proteome</keyword>
<dbReference type="InterPro" id="IPR000515">
    <property type="entry name" value="MetI-like"/>
</dbReference>
<dbReference type="Pfam" id="PF12911">
    <property type="entry name" value="OppC_N"/>
    <property type="match status" value="1"/>
</dbReference>
<feature type="transmembrane region" description="Helical" evidence="7">
    <location>
        <begin position="158"/>
        <end position="176"/>
    </location>
</feature>
<dbReference type="InterPro" id="IPR025966">
    <property type="entry name" value="OppC_N"/>
</dbReference>
<evidence type="ECO:0000256" key="5">
    <source>
        <dbReference type="ARBA" id="ARBA00022989"/>
    </source>
</evidence>
<dbReference type="AlphaFoldDB" id="A0A2K9F1B9"/>
<feature type="transmembrane region" description="Helical" evidence="7">
    <location>
        <begin position="294"/>
        <end position="317"/>
    </location>
</feature>
<dbReference type="GO" id="GO:0055085">
    <property type="term" value="P:transmembrane transport"/>
    <property type="evidence" value="ECO:0007669"/>
    <property type="project" value="InterPro"/>
</dbReference>
<feature type="transmembrane region" description="Helical" evidence="7">
    <location>
        <begin position="245"/>
        <end position="274"/>
    </location>
</feature>
<gene>
    <name evidence="9" type="ORF">CUV01_05565</name>
</gene>
<keyword evidence="3" id="KW-1003">Cell membrane</keyword>
<dbReference type="RefSeq" id="WP_101459605.1">
    <property type="nucleotide sequence ID" value="NZ_CP025408.1"/>
</dbReference>
<name>A0A2K9F1B9_9RHOB</name>
<comment type="subcellular location">
    <subcellularLocation>
        <location evidence="1 7">Cell membrane</location>
        <topology evidence="1 7">Multi-pass membrane protein</topology>
    </subcellularLocation>
</comment>
<dbReference type="Pfam" id="PF00528">
    <property type="entry name" value="BPD_transp_1"/>
    <property type="match status" value="1"/>
</dbReference>
<dbReference type="PROSITE" id="PS50928">
    <property type="entry name" value="ABC_TM1"/>
    <property type="match status" value="1"/>
</dbReference>
<dbReference type="CDD" id="cd06261">
    <property type="entry name" value="TM_PBP2"/>
    <property type="match status" value="1"/>
</dbReference>
<keyword evidence="4 7" id="KW-0812">Transmembrane</keyword>
<dbReference type="PANTHER" id="PTHR43386">
    <property type="entry name" value="OLIGOPEPTIDE TRANSPORT SYSTEM PERMEASE PROTEIN APPC"/>
    <property type="match status" value="1"/>
</dbReference>
<dbReference type="SUPFAM" id="SSF161098">
    <property type="entry name" value="MetI-like"/>
    <property type="match status" value="1"/>
</dbReference>
<feature type="transmembrane region" description="Helical" evidence="7">
    <location>
        <begin position="120"/>
        <end position="146"/>
    </location>
</feature>
<evidence type="ECO:0000256" key="7">
    <source>
        <dbReference type="RuleBase" id="RU363032"/>
    </source>
</evidence>
<dbReference type="Proteomes" id="UP000233742">
    <property type="component" value="Chromosome"/>
</dbReference>
<sequence>MTDTDRQHQLDTAELIDETAANAAVTAELPPDDPVTAGGETRSQWRDVWRQFRNHKGAMISLVLFIGILLFVSIGPLIWRLDPTFVDIRARNSSFSLAHPLGTDQLGRDLLARLMSGGQVSLAVGLTAMILAISLGSFVGVMSGYFKRLDAPLMRLTELFLALPLLPLLLLMVTLFREPLSQSFGPAMGIFILIVTAIGATSWMQAARIVRGDVLGLKEREFILAARSIGTPPRRMITKHVLPNVLSPIMVAATLGIASAIITESALSFLGLGFPPDFPTWGRLLFDAVDQMVLYPWRVIFPGLLISLTVLCVNYIGDGLRDAMDPRIRGR</sequence>
<reference evidence="9 10" key="1">
    <citation type="submission" date="2017-12" db="EMBL/GenBank/DDBJ databases">
        <authorList>
            <person name="Hurst M.R.H."/>
        </authorList>
    </citation>
    <scope>NUCLEOTIDE SEQUENCE [LARGE SCALE GENOMIC DNA]</scope>
    <source>
        <strain evidence="9 10">BM15</strain>
    </source>
</reference>
<protein>
    <submittedName>
        <fullName evidence="9">Peptide ABC transporter</fullName>
    </submittedName>
</protein>
<feature type="domain" description="ABC transmembrane type-1" evidence="8">
    <location>
        <begin position="118"/>
        <end position="317"/>
    </location>
</feature>
<feature type="transmembrane region" description="Helical" evidence="7">
    <location>
        <begin position="59"/>
        <end position="79"/>
    </location>
</feature>
<evidence type="ECO:0000313" key="10">
    <source>
        <dbReference type="Proteomes" id="UP000233742"/>
    </source>
</evidence>
<evidence type="ECO:0000313" key="9">
    <source>
        <dbReference type="EMBL" id="AUH32931.1"/>
    </source>
</evidence>
<dbReference type="InterPro" id="IPR035906">
    <property type="entry name" value="MetI-like_sf"/>
</dbReference>
<comment type="similarity">
    <text evidence="7">Belongs to the binding-protein-dependent transport system permease family.</text>
</comment>